<sequence>MSERIAWTALLTGAVSICAAAVQAAPSSMVPVTTPVLAASVTTAPASSLITPSPVVPVTTAPVYLPYYNESSWSAVRGSVVASDPKANLTTYTIFCPTQTTNVCKLAINFPFVFTEGPKTVQFHGTYTSTFIANIGCNLNGTTAATCSGYTSLTSGYTMGKQTGPTEIRWTSTFSDQDVQWGALTLTDVPTTTDESGGDGGAATGVQPTNTALYYVTSQASKDGAAARPAIDSASVWLAALATGIIGILV</sequence>
<feature type="signal peptide" evidence="1">
    <location>
        <begin position="1"/>
        <end position="24"/>
    </location>
</feature>
<feature type="chain" id="PRO_5001989817" description="Ubiquitin 3 binding protein But2 C-terminal domain-containing protein" evidence="1">
    <location>
        <begin position="25"/>
        <end position="250"/>
    </location>
</feature>
<dbReference type="EMBL" id="CDHN01000002">
    <property type="protein sequence ID" value="CEJ84315.1"/>
    <property type="molecule type" value="Genomic_DNA"/>
</dbReference>
<protein>
    <recommendedName>
        <fullName evidence="4">Ubiquitin 3 binding protein But2 C-terminal domain-containing protein</fullName>
    </recommendedName>
</protein>
<name>A0A0A1TB76_9HYPO</name>
<evidence type="ECO:0000256" key="1">
    <source>
        <dbReference type="SAM" id="SignalP"/>
    </source>
</evidence>
<accession>A0A0A1TB76</accession>
<proteinExistence type="predicted"/>
<dbReference type="Proteomes" id="UP000039046">
    <property type="component" value="Unassembled WGS sequence"/>
</dbReference>
<dbReference type="AlphaFoldDB" id="A0A0A1TB76"/>
<dbReference type="HOGENOM" id="CLU_086402_0_0_1"/>
<dbReference type="PANTHER" id="PTHR40640:SF1">
    <property type="entry name" value="ANCHORED GLYCOPROTEIN, PUTATIVE (AFU_ORTHOLOGUE AFUA_8G04860)-RELATED"/>
    <property type="match status" value="1"/>
</dbReference>
<evidence type="ECO:0000313" key="3">
    <source>
        <dbReference type="Proteomes" id="UP000039046"/>
    </source>
</evidence>
<dbReference type="PANTHER" id="PTHR40640">
    <property type="entry name" value="ANCHORED GLYCOPROTEIN, PUTATIVE (AFU_ORTHOLOGUE AFUA_8G04860)-RELATED"/>
    <property type="match status" value="1"/>
</dbReference>
<keyword evidence="1" id="KW-0732">Signal</keyword>
<dbReference type="STRING" id="1531966.A0A0A1TB76"/>
<gene>
    <name evidence="2" type="ORF">VHEMI03441</name>
</gene>
<keyword evidence="3" id="KW-1185">Reference proteome</keyword>
<evidence type="ECO:0008006" key="4">
    <source>
        <dbReference type="Google" id="ProtNLM"/>
    </source>
</evidence>
<reference evidence="2 3" key="1">
    <citation type="journal article" date="2015" name="Genome Announc.">
        <title>Draft Genome Sequence and Gene Annotation of the Entomopathogenic Fungus Verticillium hemipterigenum.</title>
        <authorList>
            <person name="Horn F."/>
            <person name="Habel A."/>
            <person name="Scharf D.H."/>
            <person name="Dworschak J."/>
            <person name="Brakhage A.A."/>
            <person name="Guthke R."/>
            <person name="Hertweck C."/>
            <person name="Linde J."/>
        </authorList>
    </citation>
    <scope>NUCLEOTIDE SEQUENCE [LARGE SCALE GENOMIC DNA]</scope>
</reference>
<dbReference type="OrthoDB" id="4991875at2759"/>
<organism evidence="2 3">
    <name type="scientific">[Torrubiella] hemipterigena</name>
    <dbReference type="NCBI Taxonomy" id="1531966"/>
    <lineage>
        <taxon>Eukaryota</taxon>
        <taxon>Fungi</taxon>
        <taxon>Dikarya</taxon>
        <taxon>Ascomycota</taxon>
        <taxon>Pezizomycotina</taxon>
        <taxon>Sordariomycetes</taxon>
        <taxon>Hypocreomycetidae</taxon>
        <taxon>Hypocreales</taxon>
        <taxon>Clavicipitaceae</taxon>
        <taxon>Clavicipitaceae incertae sedis</taxon>
        <taxon>'Torrubiella' clade</taxon>
    </lineage>
</organism>
<evidence type="ECO:0000313" key="2">
    <source>
        <dbReference type="EMBL" id="CEJ84315.1"/>
    </source>
</evidence>